<keyword evidence="2 8" id="KW-0813">Transport</keyword>
<feature type="region of interest" description="Disordered" evidence="9">
    <location>
        <begin position="526"/>
        <end position="555"/>
    </location>
</feature>
<dbReference type="GO" id="GO:0015175">
    <property type="term" value="F:neutral L-amino acid transmembrane transporter activity"/>
    <property type="evidence" value="ECO:0007669"/>
    <property type="project" value="TreeGrafter"/>
</dbReference>
<reference evidence="11 12" key="1">
    <citation type="submission" date="2025-04" db="UniProtKB">
        <authorList>
            <consortium name="RefSeq"/>
        </authorList>
    </citation>
    <scope>IDENTIFICATION</scope>
    <source>
        <tissue evidence="11 12">Gonads</tissue>
    </source>
</reference>
<keyword evidence="4 8" id="KW-0769">Symport</keyword>
<dbReference type="SUPFAM" id="SSF118215">
    <property type="entry name" value="Proton glutamate symport protein"/>
    <property type="match status" value="1"/>
</dbReference>
<dbReference type="RefSeq" id="XP_013412720.1">
    <property type="nucleotide sequence ID" value="XM_013557266.2"/>
</dbReference>
<feature type="transmembrane region" description="Helical" evidence="8">
    <location>
        <begin position="93"/>
        <end position="115"/>
    </location>
</feature>
<dbReference type="InterPro" id="IPR050746">
    <property type="entry name" value="DAACS"/>
</dbReference>
<accession>A0A1S3K128</accession>
<keyword evidence="6 8" id="KW-0472">Membrane</keyword>
<organism evidence="10 12">
    <name type="scientific">Lingula anatina</name>
    <name type="common">Brachiopod</name>
    <name type="synonym">Lingula unguis</name>
    <dbReference type="NCBI Taxonomy" id="7574"/>
    <lineage>
        <taxon>Eukaryota</taxon>
        <taxon>Metazoa</taxon>
        <taxon>Spiralia</taxon>
        <taxon>Lophotrochozoa</taxon>
        <taxon>Brachiopoda</taxon>
        <taxon>Linguliformea</taxon>
        <taxon>Lingulata</taxon>
        <taxon>Lingulida</taxon>
        <taxon>Linguloidea</taxon>
        <taxon>Lingulidae</taxon>
        <taxon>Lingula</taxon>
    </lineage>
</organism>
<feature type="transmembrane region" description="Helical" evidence="8">
    <location>
        <begin position="276"/>
        <end position="300"/>
    </location>
</feature>
<dbReference type="Proteomes" id="UP000085678">
    <property type="component" value="Unplaced"/>
</dbReference>
<evidence type="ECO:0000256" key="4">
    <source>
        <dbReference type="ARBA" id="ARBA00022847"/>
    </source>
</evidence>
<evidence type="ECO:0000313" key="11">
    <source>
        <dbReference type="RefSeq" id="XP_013412720.1"/>
    </source>
</evidence>
<feature type="transmembrane region" description="Helical" evidence="8">
    <location>
        <begin position="346"/>
        <end position="367"/>
    </location>
</feature>
<gene>
    <name evidence="12" type="primary">LOC106177873</name>
    <name evidence="11" type="synonym">LOC106175326</name>
</gene>
<feature type="transmembrane region" description="Helical" evidence="8">
    <location>
        <begin position="57"/>
        <end position="81"/>
    </location>
</feature>
<feature type="transmembrane region" description="Helical" evidence="8">
    <location>
        <begin position="238"/>
        <end position="255"/>
    </location>
</feature>
<evidence type="ECO:0000313" key="12">
    <source>
        <dbReference type="RefSeq" id="XP_013416237.1"/>
    </source>
</evidence>
<dbReference type="KEGG" id="lak:106177873"/>
<evidence type="ECO:0000256" key="2">
    <source>
        <dbReference type="ARBA" id="ARBA00022448"/>
    </source>
</evidence>
<name>A0A1S3K128_LINAN</name>
<dbReference type="GO" id="GO:0015501">
    <property type="term" value="F:glutamate:sodium symporter activity"/>
    <property type="evidence" value="ECO:0007669"/>
    <property type="project" value="TreeGrafter"/>
</dbReference>
<keyword evidence="10" id="KW-1185">Reference proteome</keyword>
<evidence type="ECO:0000256" key="1">
    <source>
        <dbReference type="ARBA" id="ARBA00004141"/>
    </source>
</evidence>
<dbReference type="Pfam" id="PF00375">
    <property type="entry name" value="SDF"/>
    <property type="match status" value="1"/>
</dbReference>
<dbReference type="PRINTS" id="PR00173">
    <property type="entry name" value="EDTRNSPORT"/>
</dbReference>
<feature type="transmembrane region" description="Helical" evidence="8">
    <location>
        <begin position="447"/>
        <end position="473"/>
    </location>
</feature>
<dbReference type="PROSITE" id="PS00714">
    <property type="entry name" value="NA_DICARBOXYL_SYMP_2"/>
    <property type="match status" value="1"/>
</dbReference>
<dbReference type="RefSeq" id="XP_013416237.1">
    <property type="nucleotide sequence ID" value="XM_013560783.1"/>
</dbReference>
<evidence type="ECO:0000256" key="7">
    <source>
        <dbReference type="ARBA" id="ARBA00023180"/>
    </source>
</evidence>
<evidence type="ECO:0000313" key="10">
    <source>
        <dbReference type="Proteomes" id="UP000085678"/>
    </source>
</evidence>
<dbReference type="GeneID" id="106177873"/>
<evidence type="ECO:0000256" key="8">
    <source>
        <dbReference type="RuleBase" id="RU361216"/>
    </source>
</evidence>
<dbReference type="PROSITE" id="PS00713">
    <property type="entry name" value="NA_DICARBOXYL_SYMP_1"/>
    <property type="match status" value="1"/>
</dbReference>
<dbReference type="InterPro" id="IPR036458">
    <property type="entry name" value="Na:dicarbo_symporter_sf"/>
</dbReference>
<sequence length="555" mass="59690">MASSKAKKCWAVFRPHLLVILLIAGMGIGIGMGAALRMKQPPFTAREVFYLNFPGEILLRMLKMLILPLVVSSLISGLAALPAKAAGKMGLRAVVYYMVTTLLAVILGIVLVVSIQPGNRGQTSKVAEQSVEVNTADAFLDLVRNMLPDNLVESCFRQTKTASGVDSLTWSEVTINMTTDQSQYTSLTTAMDKMDKESAELGMNITGVMNRTDPADVNNTIFYVRVPTVKPKLVKNDGMNVLGLVVFSVAFGIVISRLGPQGRILMEFFNSVNDAVMMLITVVIWYSPIGIMFLIASKVVEMEDIGQVLEQVGFYTITVLSGLAIHAIVVLPLIYFIMTRKNPFKFIYGVMQAMVTALGTSSSSATMPVTMTCLEENNKVNPHAVGFVIPVGATINMDGTALYEAVAAIFIAQVNNIPLNIGQIITISITATAASIGAAGVPQAGLVTMAIVLTAVGLPLGDIQLIVAIDWFLDRFRTMVNVMGDSIGAGIVAHLSRKELEEVALEEQQNADRVAVEMKPAIDMETSKPTQNGVTNMAYVPADPTENGRVASTNM</sequence>
<dbReference type="InterPro" id="IPR018107">
    <property type="entry name" value="Na-dicarboxylate_symporter_CS"/>
</dbReference>
<dbReference type="InterPro" id="IPR001991">
    <property type="entry name" value="Na-dicarboxylate_symporter"/>
</dbReference>
<dbReference type="GO" id="GO:0005313">
    <property type="term" value="F:L-glutamate transmembrane transporter activity"/>
    <property type="evidence" value="ECO:0007669"/>
    <property type="project" value="TreeGrafter"/>
</dbReference>
<evidence type="ECO:0000256" key="3">
    <source>
        <dbReference type="ARBA" id="ARBA00022692"/>
    </source>
</evidence>
<feature type="transmembrane region" description="Helical" evidence="8">
    <location>
        <begin position="12"/>
        <end position="37"/>
    </location>
</feature>
<comment type="similarity">
    <text evidence="8">Belongs to the dicarboxylate/amino acid:cation symporter (DAACS) (TC 2.A.23) family.</text>
</comment>
<dbReference type="KEGG" id="lak:106175326"/>
<keyword evidence="7" id="KW-0325">Glycoprotein</keyword>
<dbReference type="OMA" id="AIMNSTM"/>
<dbReference type="GO" id="GO:0005886">
    <property type="term" value="C:plasma membrane"/>
    <property type="evidence" value="ECO:0007669"/>
    <property type="project" value="TreeGrafter"/>
</dbReference>
<dbReference type="AlphaFoldDB" id="A0A1S3K128"/>
<dbReference type="PANTHER" id="PTHR11958:SF63">
    <property type="entry name" value="AMINO ACID TRANSPORTER"/>
    <property type="match status" value="1"/>
</dbReference>
<keyword evidence="3 8" id="KW-0812">Transmembrane</keyword>
<dbReference type="GeneID" id="106175326"/>
<dbReference type="OrthoDB" id="5877963at2759"/>
<evidence type="ECO:0000256" key="6">
    <source>
        <dbReference type="ARBA" id="ARBA00023136"/>
    </source>
</evidence>
<evidence type="ECO:0000256" key="5">
    <source>
        <dbReference type="ARBA" id="ARBA00022989"/>
    </source>
</evidence>
<dbReference type="PANTHER" id="PTHR11958">
    <property type="entry name" value="SODIUM/DICARBOXYLATE SYMPORTER-RELATED"/>
    <property type="match status" value="1"/>
</dbReference>
<feature type="transmembrane region" description="Helical" evidence="8">
    <location>
        <begin position="424"/>
        <end position="441"/>
    </location>
</feature>
<comment type="subcellular location">
    <subcellularLocation>
        <location evidence="1 8">Membrane</location>
        <topology evidence="1 8">Multi-pass membrane protein</topology>
    </subcellularLocation>
</comment>
<proteinExistence type="inferred from homology"/>
<protein>
    <recommendedName>
        <fullName evidence="8">Amino acid transporter</fullName>
    </recommendedName>
</protein>
<feature type="transmembrane region" description="Helical" evidence="8">
    <location>
        <begin position="312"/>
        <end position="334"/>
    </location>
</feature>
<feature type="transmembrane region" description="Helical" evidence="8">
    <location>
        <begin position="387"/>
        <end position="412"/>
    </location>
</feature>
<evidence type="ECO:0000256" key="9">
    <source>
        <dbReference type="SAM" id="MobiDB-lite"/>
    </source>
</evidence>
<keyword evidence="5 8" id="KW-1133">Transmembrane helix</keyword>
<dbReference type="Gene3D" id="1.10.3860.10">
    <property type="entry name" value="Sodium:dicarboxylate symporter"/>
    <property type="match status" value="1"/>
</dbReference>